<dbReference type="InterPro" id="IPR021346">
    <property type="entry name" value="Tma16"/>
</dbReference>
<name>A0AAD9T3R9_9HELO</name>
<comment type="caution">
    <text evidence="3">The sequence shown here is derived from an EMBL/GenBank/DDBJ whole genome shotgun (WGS) entry which is preliminary data.</text>
</comment>
<dbReference type="Proteomes" id="UP001285354">
    <property type="component" value="Unassembled WGS sequence"/>
</dbReference>
<evidence type="ECO:0000313" key="3">
    <source>
        <dbReference type="EMBL" id="KAK2628956.1"/>
    </source>
</evidence>
<evidence type="ECO:0008006" key="5">
    <source>
        <dbReference type="Google" id="ProtNLM"/>
    </source>
</evidence>
<sequence>MPKSLEKTRKKISKKKGNITALHENSRDVQRLRRAGMRDDKLVKVAAARRKNDRPLIQRATYFQEAIRANDGKPLDLETVKNLIQSFVHQNDEAFNQLKKERRPGRPASTREDVLKTKIAADEKEYENGFYLPDLTDENNVIFLDRWEGSWSYLSTLKWVRISSSGQIQEAKFPPKGES</sequence>
<evidence type="ECO:0000256" key="2">
    <source>
        <dbReference type="SAM" id="MobiDB-lite"/>
    </source>
</evidence>
<dbReference type="InterPro" id="IPR038356">
    <property type="entry name" value="Tma16_sf"/>
</dbReference>
<dbReference type="Gene3D" id="1.20.1440.170">
    <property type="entry name" value="Translation machinery-associated protein 16-like"/>
    <property type="match status" value="1"/>
</dbReference>
<keyword evidence="4" id="KW-1185">Reference proteome</keyword>
<feature type="region of interest" description="Disordered" evidence="2">
    <location>
        <begin position="1"/>
        <end position="25"/>
    </location>
</feature>
<dbReference type="AlphaFoldDB" id="A0AAD9T3R9"/>
<reference evidence="3" key="1">
    <citation type="submission" date="2023-06" db="EMBL/GenBank/DDBJ databases">
        <title>Draft genome of Marssonina rosae.</title>
        <authorList>
            <person name="Cheng Q."/>
        </authorList>
    </citation>
    <scope>NUCLEOTIDE SEQUENCE</scope>
    <source>
        <strain evidence="3">R4</strain>
    </source>
</reference>
<comment type="similarity">
    <text evidence="1">Belongs to the TMA16 family.</text>
</comment>
<organism evidence="3 4">
    <name type="scientific">Diplocarpon rosae</name>
    <dbReference type="NCBI Taxonomy" id="946125"/>
    <lineage>
        <taxon>Eukaryota</taxon>
        <taxon>Fungi</taxon>
        <taxon>Dikarya</taxon>
        <taxon>Ascomycota</taxon>
        <taxon>Pezizomycotina</taxon>
        <taxon>Leotiomycetes</taxon>
        <taxon>Helotiales</taxon>
        <taxon>Drepanopezizaceae</taxon>
        <taxon>Diplocarpon</taxon>
    </lineage>
</organism>
<evidence type="ECO:0000313" key="4">
    <source>
        <dbReference type="Proteomes" id="UP001285354"/>
    </source>
</evidence>
<dbReference type="EMBL" id="JAUBYV010000002">
    <property type="protein sequence ID" value="KAK2628956.1"/>
    <property type="molecule type" value="Genomic_DNA"/>
</dbReference>
<dbReference type="PANTHER" id="PTHR13349:SF2">
    <property type="entry name" value="TRANSLATION MACHINERY-ASSOCIATED PROTEIN 16"/>
    <property type="match status" value="1"/>
</dbReference>
<dbReference type="PANTHER" id="PTHR13349">
    <property type="entry name" value="TRANSLATION MACHINERY-ASSOCIATED PROTEIN 16"/>
    <property type="match status" value="1"/>
</dbReference>
<feature type="compositionally biased region" description="Basic residues" evidence="2">
    <location>
        <begin position="8"/>
        <end position="17"/>
    </location>
</feature>
<evidence type="ECO:0000256" key="1">
    <source>
        <dbReference type="ARBA" id="ARBA00034127"/>
    </source>
</evidence>
<protein>
    <recommendedName>
        <fullName evidence="5">Translation machinery-associated protein 16</fullName>
    </recommendedName>
</protein>
<proteinExistence type="inferred from homology"/>
<dbReference type="GO" id="GO:0005634">
    <property type="term" value="C:nucleus"/>
    <property type="evidence" value="ECO:0007669"/>
    <property type="project" value="TreeGrafter"/>
</dbReference>
<accession>A0AAD9T3R9</accession>
<dbReference type="Pfam" id="PF11176">
    <property type="entry name" value="Tma16"/>
    <property type="match status" value="1"/>
</dbReference>
<gene>
    <name evidence="3" type="ORF">QTJ16_002059</name>
</gene>